<sequence>MYIASRLLRLNKDQSKDVTRPNVSRGGNYAIIRPLINDQAHVLVAGEHGRHAVAERVRDGAAQISRDPVAALAARLGRGGDALAEEDDDRGHIEALSAQARGEDAQCQEADLGRESHGEGLEF</sequence>
<dbReference type="KEGG" id="chig:CH63R_14620"/>
<evidence type="ECO:0000256" key="1">
    <source>
        <dbReference type="SAM" id="MobiDB-lite"/>
    </source>
</evidence>
<gene>
    <name evidence="2" type="ORF">CH63R_14620</name>
</gene>
<feature type="compositionally biased region" description="Basic and acidic residues" evidence="1">
    <location>
        <begin position="111"/>
        <end position="123"/>
    </location>
</feature>
<proteinExistence type="predicted"/>
<dbReference type="VEuPathDB" id="FungiDB:CH63R_14620"/>
<organism evidence="2 3">
    <name type="scientific">Colletotrichum higginsianum (strain IMI 349063)</name>
    <name type="common">Crucifer anthracnose fungus</name>
    <dbReference type="NCBI Taxonomy" id="759273"/>
    <lineage>
        <taxon>Eukaryota</taxon>
        <taxon>Fungi</taxon>
        <taxon>Dikarya</taxon>
        <taxon>Ascomycota</taxon>
        <taxon>Pezizomycotina</taxon>
        <taxon>Sordariomycetes</taxon>
        <taxon>Hypocreomycetidae</taxon>
        <taxon>Glomerellales</taxon>
        <taxon>Glomerellaceae</taxon>
        <taxon>Colletotrichum</taxon>
        <taxon>Colletotrichum destructivum species complex</taxon>
    </lineage>
</organism>
<dbReference type="GeneID" id="28873701"/>
<protein>
    <submittedName>
        <fullName evidence="2">Uncharacterized protein</fullName>
    </submittedName>
</protein>
<evidence type="ECO:0000313" key="2">
    <source>
        <dbReference type="EMBL" id="OBR02048.1"/>
    </source>
</evidence>
<name>A0A1B7XQL4_COLHI</name>
<feature type="region of interest" description="Disordered" evidence="1">
    <location>
        <begin position="97"/>
        <end position="123"/>
    </location>
</feature>
<evidence type="ECO:0000313" key="3">
    <source>
        <dbReference type="Proteomes" id="UP000092177"/>
    </source>
</evidence>
<comment type="caution">
    <text evidence="2">The sequence shown here is derived from an EMBL/GenBank/DDBJ whole genome shotgun (WGS) entry which is preliminary data.</text>
</comment>
<reference evidence="3" key="1">
    <citation type="journal article" date="2017" name="BMC Genomics">
        <title>Gapless genome assembly of Colletotrichum higginsianum reveals chromosome structure and association of transposable elements with secondary metabolite gene clusters.</title>
        <authorList>
            <person name="Dallery J.-F."/>
            <person name="Lapalu N."/>
            <person name="Zampounis A."/>
            <person name="Pigne S."/>
            <person name="Luyten I."/>
            <person name="Amselem J."/>
            <person name="Wittenberg A.H.J."/>
            <person name="Zhou S."/>
            <person name="de Queiroz M.V."/>
            <person name="Robin G.P."/>
            <person name="Auger A."/>
            <person name="Hainaut M."/>
            <person name="Henrissat B."/>
            <person name="Kim K.-T."/>
            <person name="Lee Y.-H."/>
            <person name="Lespinet O."/>
            <person name="Schwartz D.C."/>
            <person name="Thon M.R."/>
            <person name="O'Connell R.J."/>
        </authorList>
    </citation>
    <scope>NUCLEOTIDE SEQUENCE [LARGE SCALE GENOMIC DNA]</scope>
    <source>
        <strain evidence="3">IMI 349063</strain>
    </source>
</reference>
<keyword evidence="3" id="KW-1185">Reference proteome</keyword>
<accession>A0A1B7XQL4</accession>
<dbReference type="AlphaFoldDB" id="A0A1B7XQL4"/>
<dbReference type="RefSeq" id="XP_018150566.1">
    <property type="nucleotide sequence ID" value="XM_018309594.1"/>
</dbReference>
<dbReference type="Proteomes" id="UP000092177">
    <property type="component" value="Chromosome 12"/>
</dbReference>
<dbReference type="EMBL" id="LTAN01000012">
    <property type="protein sequence ID" value="OBR02048.1"/>
    <property type="molecule type" value="Genomic_DNA"/>
</dbReference>